<name>A0A9N8EPN6_9STRA</name>
<evidence type="ECO:0000256" key="2">
    <source>
        <dbReference type="SAM" id="Phobius"/>
    </source>
</evidence>
<dbReference type="EMBL" id="CAICTM010001352">
    <property type="protein sequence ID" value="CAB9522889.1"/>
    <property type="molecule type" value="Genomic_DNA"/>
</dbReference>
<comment type="caution">
    <text evidence="3">The sequence shown here is derived from an EMBL/GenBank/DDBJ whole genome shotgun (WGS) entry which is preliminary data.</text>
</comment>
<dbReference type="AlphaFoldDB" id="A0A9N8EPN6"/>
<protein>
    <submittedName>
        <fullName evidence="3">Uncharacterized protein</fullName>
    </submittedName>
</protein>
<dbReference type="OrthoDB" id="2150267at2759"/>
<feature type="region of interest" description="Disordered" evidence="1">
    <location>
        <begin position="324"/>
        <end position="384"/>
    </location>
</feature>
<dbReference type="Proteomes" id="UP001153069">
    <property type="component" value="Unassembled WGS sequence"/>
</dbReference>
<organism evidence="3 4">
    <name type="scientific">Seminavis robusta</name>
    <dbReference type="NCBI Taxonomy" id="568900"/>
    <lineage>
        <taxon>Eukaryota</taxon>
        <taxon>Sar</taxon>
        <taxon>Stramenopiles</taxon>
        <taxon>Ochrophyta</taxon>
        <taxon>Bacillariophyta</taxon>
        <taxon>Bacillariophyceae</taxon>
        <taxon>Bacillariophycidae</taxon>
        <taxon>Naviculales</taxon>
        <taxon>Naviculaceae</taxon>
        <taxon>Seminavis</taxon>
    </lineage>
</organism>
<gene>
    <name evidence="3" type="ORF">SEMRO_1354_G265440.1</name>
</gene>
<keyword evidence="4" id="KW-1185">Reference proteome</keyword>
<evidence type="ECO:0000313" key="3">
    <source>
        <dbReference type="EMBL" id="CAB9522889.1"/>
    </source>
</evidence>
<feature type="compositionally biased region" description="Polar residues" evidence="1">
    <location>
        <begin position="351"/>
        <end position="368"/>
    </location>
</feature>
<keyword evidence="2" id="KW-1133">Transmembrane helix</keyword>
<evidence type="ECO:0000256" key="1">
    <source>
        <dbReference type="SAM" id="MobiDB-lite"/>
    </source>
</evidence>
<sequence length="384" mass="41422">MSPITESSATRIRYNQDGTRRQGKLLTLQGVTNRNVDGQVEIDHGYLYVHVASFLAWKHAQERNGVILPSLPQVLGDCDFDWSLESRDTQFSPVHGVRALVAATTDPTPKVTHTHNNNNYTHTHATGNYTHTHTMTSPEAQPQAEEDWQMPFGIVGSVYSSVTLPITAFGQGFSLPQTSGGAISGALENSQDANARAAVLLIRSPIIPVYVAKNITSPTLLSESSYLALGMASLLESLLLGGPIYFTVVDNPTASYLVGSALLCIISLTILLILPLYHQSSAPVSTLARQNGVADLTDASTRSTPFGSHESKAGFMFITRIHDTPPIPKKGNGRPRHGSTVPASKTGPMDASSQANETTFTRPSQQPETKSKRENHLDMGVHTV</sequence>
<feature type="compositionally biased region" description="Basic and acidic residues" evidence="1">
    <location>
        <begin position="369"/>
        <end position="384"/>
    </location>
</feature>
<keyword evidence="2" id="KW-0472">Membrane</keyword>
<proteinExistence type="predicted"/>
<feature type="transmembrane region" description="Helical" evidence="2">
    <location>
        <begin position="226"/>
        <end position="248"/>
    </location>
</feature>
<accession>A0A9N8EPN6</accession>
<reference evidence="3" key="1">
    <citation type="submission" date="2020-06" db="EMBL/GenBank/DDBJ databases">
        <authorList>
            <consortium name="Plant Systems Biology data submission"/>
        </authorList>
    </citation>
    <scope>NUCLEOTIDE SEQUENCE</scope>
    <source>
        <strain evidence="3">D6</strain>
    </source>
</reference>
<keyword evidence="2" id="KW-0812">Transmembrane</keyword>
<feature type="transmembrane region" description="Helical" evidence="2">
    <location>
        <begin position="254"/>
        <end position="277"/>
    </location>
</feature>
<evidence type="ECO:0000313" key="4">
    <source>
        <dbReference type="Proteomes" id="UP001153069"/>
    </source>
</evidence>